<name>A0A0A8YJ53_ARUDO</name>
<protein>
    <submittedName>
        <fullName evidence="1">Uncharacterized protein</fullName>
    </submittedName>
</protein>
<proteinExistence type="predicted"/>
<organism evidence="1">
    <name type="scientific">Arundo donax</name>
    <name type="common">Giant reed</name>
    <name type="synonym">Donax arundinaceus</name>
    <dbReference type="NCBI Taxonomy" id="35708"/>
    <lineage>
        <taxon>Eukaryota</taxon>
        <taxon>Viridiplantae</taxon>
        <taxon>Streptophyta</taxon>
        <taxon>Embryophyta</taxon>
        <taxon>Tracheophyta</taxon>
        <taxon>Spermatophyta</taxon>
        <taxon>Magnoliopsida</taxon>
        <taxon>Liliopsida</taxon>
        <taxon>Poales</taxon>
        <taxon>Poaceae</taxon>
        <taxon>PACMAD clade</taxon>
        <taxon>Arundinoideae</taxon>
        <taxon>Arundineae</taxon>
        <taxon>Arundo</taxon>
    </lineage>
</organism>
<reference evidence="1" key="2">
    <citation type="journal article" date="2015" name="Data Brief">
        <title>Shoot transcriptome of the giant reed, Arundo donax.</title>
        <authorList>
            <person name="Barrero R.A."/>
            <person name="Guerrero F.D."/>
            <person name="Moolhuijzen P."/>
            <person name="Goolsby J.A."/>
            <person name="Tidwell J."/>
            <person name="Bellgard S.E."/>
            <person name="Bellgard M.I."/>
        </authorList>
    </citation>
    <scope>NUCLEOTIDE SEQUENCE</scope>
    <source>
        <tissue evidence="1">Shoot tissue taken approximately 20 cm above the soil surface</tissue>
    </source>
</reference>
<accession>A0A0A8YJ53</accession>
<sequence>MRASQEKRQGLVKSACRACLASLSATLFGGSLDLDDLMSDSLVECSEFMQHWP</sequence>
<dbReference type="EMBL" id="GBRH01271834">
    <property type="protein sequence ID" value="JAD26061.1"/>
    <property type="molecule type" value="Transcribed_RNA"/>
</dbReference>
<reference evidence="1" key="1">
    <citation type="submission" date="2014-09" db="EMBL/GenBank/DDBJ databases">
        <authorList>
            <person name="Magalhaes I.L.F."/>
            <person name="Oliveira U."/>
            <person name="Santos F.R."/>
            <person name="Vidigal T.H.D.A."/>
            <person name="Brescovit A.D."/>
            <person name="Santos A.J."/>
        </authorList>
    </citation>
    <scope>NUCLEOTIDE SEQUENCE</scope>
    <source>
        <tissue evidence="1">Shoot tissue taken approximately 20 cm above the soil surface</tissue>
    </source>
</reference>
<dbReference type="AlphaFoldDB" id="A0A0A8YJ53"/>
<evidence type="ECO:0000313" key="1">
    <source>
        <dbReference type="EMBL" id="JAD26061.1"/>
    </source>
</evidence>